<dbReference type="EMBL" id="JACBKZ010000011">
    <property type="protein sequence ID" value="KAF5939359.1"/>
    <property type="molecule type" value="Genomic_DNA"/>
</dbReference>
<dbReference type="PANTHER" id="PTHR48047">
    <property type="entry name" value="GLYCOSYLTRANSFERASE"/>
    <property type="match status" value="1"/>
</dbReference>
<reference evidence="6 7" key="2">
    <citation type="submission" date="2020-07" db="EMBL/GenBank/DDBJ databases">
        <title>Genome assembly of wild tea tree DASZ reveals pedigree and selection history of tea varieties.</title>
        <authorList>
            <person name="Zhang W."/>
        </authorList>
    </citation>
    <scope>NUCLEOTIDE SEQUENCE [LARGE SCALE GENOMIC DNA]</scope>
    <source>
        <strain evidence="7">cv. G240</strain>
        <tissue evidence="6">Leaf</tissue>
    </source>
</reference>
<evidence type="ECO:0000256" key="1">
    <source>
        <dbReference type="ARBA" id="ARBA00009995"/>
    </source>
</evidence>
<dbReference type="CDD" id="cd03784">
    <property type="entry name" value="GT1_Gtf-like"/>
    <property type="match status" value="1"/>
</dbReference>
<dbReference type="GO" id="GO:0009813">
    <property type="term" value="P:flavonoid biosynthetic process"/>
    <property type="evidence" value="ECO:0007669"/>
    <property type="project" value="UniProtKB-KW"/>
</dbReference>
<proteinExistence type="inferred from homology"/>
<accession>A0A7J7GF34</accession>
<reference evidence="7" key="1">
    <citation type="journal article" date="2020" name="Nat. Commun.">
        <title>Genome assembly of wild tea tree DASZ reveals pedigree and selection history of tea varieties.</title>
        <authorList>
            <person name="Zhang W."/>
            <person name="Zhang Y."/>
            <person name="Qiu H."/>
            <person name="Guo Y."/>
            <person name="Wan H."/>
            <person name="Zhang X."/>
            <person name="Scossa F."/>
            <person name="Alseekh S."/>
            <person name="Zhang Q."/>
            <person name="Wang P."/>
            <person name="Xu L."/>
            <person name="Schmidt M.H."/>
            <person name="Jia X."/>
            <person name="Li D."/>
            <person name="Zhu A."/>
            <person name="Guo F."/>
            <person name="Chen W."/>
            <person name="Ni D."/>
            <person name="Usadel B."/>
            <person name="Fernie A.R."/>
            <person name="Wen W."/>
        </authorList>
    </citation>
    <scope>NUCLEOTIDE SEQUENCE [LARGE SCALE GENOMIC DNA]</scope>
    <source>
        <strain evidence="7">cv. G240</strain>
    </source>
</reference>
<dbReference type="GO" id="GO:0035251">
    <property type="term" value="F:UDP-glucosyltransferase activity"/>
    <property type="evidence" value="ECO:0007669"/>
    <property type="project" value="TreeGrafter"/>
</dbReference>
<feature type="region of interest" description="Disordered" evidence="5">
    <location>
        <begin position="138"/>
        <end position="158"/>
    </location>
</feature>
<comment type="similarity">
    <text evidence="1 4">Belongs to the UDP-glycosyltransferase family.</text>
</comment>
<evidence type="ECO:0008006" key="8">
    <source>
        <dbReference type="Google" id="ProtNLM"/>
    </source>
</evidence>
<name>A0A7J7GF34_CAMSI</name>
<evidence type="ECO:0000256" key="3">
    <source>
        <dbReference type="ARBA" id="ARBA00023241"/>
    </source>
</evidence>
<gene>
    <name evidence="6" type="ORF">HYC85_023618</name>
</gene>
<keyword evidence="7" id="KW-1185">Reference proteome</keyword>
<organism evidence="6 7">
    <name type="scientific">Camellia sinensis</name>
    <name type="common">Tea plant</name>
    <name type="synonym">Thea sinensis</name>
    <dbReference type="NCBI Taxonomy" id="4442"/>
    <lineage>
        <taxon>Eukaryota</taxon>
        <taxon>Viridiplantae</taxon>
        <taxon>Streptophyta</taxon>
        <taxon>Embryophyta</taxon>
        <taxon>Tracheophyta</taxon>
        <taxon>Spermatophyta</taxon>
        <taxon>Magnoliopsida</taxon>
        <taxon>eudicotyledons</taxon>
        <taxon>Gunneridae</taxon>
        <taxon>Pentapetalae</taxon>
        <taxon>asterids</taxon>
        <taxon>Ericales</taxon>
        <taxon>Theaceae</taxon>
        <taxon>Camellia</taxon>
    </lineage>
</organism>
<dbReference type="PROSITE" id="PS00375">
    <property type="entry name" value="UDPGT"/>
    <property type="match status" value="1"/>
</dbReference>
<keyword evidence="3" id="KW-0284">Flavonoid biosynthesis</keyword>
<dbReference type="InterPro" id="IPR035595">
    <property type="entry name" value="UDP_glycos_trans_CS"/>
</dbReference>
<evidence type="ECO:0000256" key="4">
    <source>
        <dbReference type="RuleBase" id="RU003718"/>
    </source>
</evidence>
<evidence type="ECO:0000313" key="6">
    <source>
        <dbReference type="EMBL" id="KAF5939359.1"/>
    </source>
</evidence>
<dbReference type="PANTHER" id="PTHR48047:SF81">
    <property type="entry name" value="GLYCOSYLTRANSFERASE"/>
    <property type="match status" value="1"/>
</dbReference>
<dbReference type="Gene3D" id="3.40.50.2000">
    <property type="entry name" value="Glycogen Phosphorylase B"/>
    <property type="match status" value="2"/>
</dbReference>
<keyword evidence="2 4" id="KW-0808">Transferase</keyword>
<dbReference type="Proteomes" id="UP000593564">
    <property type="component" value="Unassembled WGS sequence"/>
</dbReference>
<sequence length="316" mass="35451">MFPLCCDDSLKRHAPHEKVNSDTETFVLPGLPDDNIKFSKRQLPFWYTAKADLEHLQDNRQEAESKTYGVIVNSFYDLEPAYAKYFKDEVGKKLWLAGPVCLFNKENEQKTERGEKNSVDGGTVLNWLNSKEPKDMLEYGGDEKNNEGGEGRGGKKLPDGFEERMMKSGKGLIVRSWAPQLLILEHQAIGGFMTHCGWNSAIEGIGAGVPMITWPITAEHFFIESLVTDVLKTGIRVGNEEWMWLFWEPKVTVTRDKVEEAVKWLMGGGGGGDEAEKMRMRAKEFGEKAKKAVDYGGSSHADVIALINDLKSRQSA</sequence>
<evidence type="ECO:0000313" key="7">
    <source>
        <dbReference type="Proteomes" id="UP000593564"/>
    </source>
</evidence>
<dbReference type="AlphaFoldDB" id="A0A7J7GF34"/>
<dbReference type="InterPro" id="IPR002213">
    <property type="entry name" value="UDP_glucos_trans"/>
</dbReference>
<evidence type="ECO:0000256" key="2">
    <source>
        <dbReference type="ARBA" id="ARBA00022679"/>
    </source>
</evidence>
<dbReference type="SUPFAM" id="SSF53756">
    <property type="entry name" value="UDP-Glycosyltransferase/glycogen phosphorylase"/>
    <property type="match status" value="1"/>
</dbReference>
<keyword evidence="4" id="KW-0328">Glycosyltransferase</keyword>
<protein>
    <recommendedName>
        <fullName evidence="8">UDP-glycosyltransferases domain-containing protein</fullName>
    </recommendedName>
</protein>
<comment type="caution">
    <text evidence="6">The sequence shown here is derived from an EMBL/GenBank/DDBJ whole genome shotgun (WGS) entry which is preliminary data.</text>
</comment>
<evidence type="ECO:0000256" key="5">
    <source>
        <dbReference type="SAM" id="MobiDB-lite"/>
    </source>
</evidence>
<dbReference type="Pfam" id="PF00201">
    <property type="entry name" value="UDPGT"/>
    <property type="match status" value="1"/>
</dbReference>